<dbReference type="InterPro" id="IPR011333">
    <property type="entry name" value="SKP1/BTB/POZ_sf"/>
</dbReference>
<dbReference type="InterPro" id="IPR000210">
    <property type="entry name" value="BTB/POZ_dom"/>
</dbReference>
<dbReference type="SUPFAM" id="SSF54695">
    <property type="entry name" value="POZ domain"/>
    <property type="match status" value="1"/>
</dbReference>
<organism evidence="2 3">
    <name type="scientific">Cylindrobasidium torrendii FP15055 ss-10</name>
    <dbReference type="NCBI Taxonomy" id="1314674"/>
    <lineage>
        <taxon>Eukaryota</taxon>
        <taxon>Fungi</taxon>
        <taxon>Dikarya</taxon>
        <taxon>Basidiomycota</taxon>
        <taxon>Agaricomycotina</taxon>
        <taxon>Agaricomycetes</taxon>
        <taxon>Agaricomycetidae</taxon>
        <taxon>Agaricales</taxon>
        <taxon>Marasmiineae</taxon>
        <taxon>Physalacriaceae</taxon>
        <taxon>Cylindrobasidium</taxon>
    </lineage>
</organism>
<dbReference type="Gene3D" id="3.30.710.10">
    <property type="entry name" value="Potassium Channel Kv1.1, Chain A"/>
    <property type="match status" value="1"/>
</dbReference>
<evidence type="ECO:0000313" key="2">
    <source>
        <dbReference type="EMBL" id="KIY61812.1"/>
    </source>
</evidence>
<dbReference type="Proteomes" id="UP000054007">
    <property type="component" value="Unassembled WGS sequence"/>
</dbReference>
<dbReference type="EMBL" id="KN880867">
    <property type="protein sequence ID" value="KIY61812.1"/>
    <property type="molecule type" value="Genomic_DNA"/>
</dbReference>
<name>A0A0D7AUD5_9AGAR</name>
<reference evidence="2 3" key="1">
    <citation type="journal article" date="2015" name="Fungal Genet. Biol.">
        <title>Evolution of novel wood decay mechanisms in Agaricales revealed by the genome sequences of Fistulina hepatica and Cylindrobasidium torrendii.</title>
        <authorList>
            <person name="Floudas D."/>
            <person name="Held B.W."/>
            <person name="Riley R."/>
            <person name="Nagy L.G."/>
            <person name="Koehler G."/>
            <person name="Ransdell A.S."/>
            <person name="Younus H."/>
            <person name="Chow J."/>
            <person name="Chiniquy J."/>
            <person name="Lipzen A."/>
            <person name="Tritt A."/>
            <person name="Sun H."/>
            <person name="Haridas S."/>
            <person name="LaButti K."/>
            <person name="Ohm R.A."/>
            <person name="Kues U."/>
            <person name="Blanchette R.A."/>
            <person name="Grigoriev I.V."/>
            <person name="Minto R.E."/>
            <person name="Hibbett D.S."/>
        </authorList>
    </citation>
    <scope>NUCLEOTIDE SEQUENCE [LARGE SCALE GENOMIC DNA]</scope>
    <source>
        <strain evidence="2 3">FP15055 ss-10</strain>
    </source>
</reference>
<evidence type="ECO:0000259" key="1">
    <source>
        <dbReference type="PROSITE" id="PS50097"/>
    </source>
</evidence>
<dbReference type="OrthoDB" id="3357985at2759"/>
<dbReference type="STRING" id="1314674.A0A0D7AUD5"/>
<keyword evidence="3" id="KW-1185">Reference proteome</keyword>
<sequence>MATQISMPPAPFDAADDSVDLIIHTSNDDRFYVSKSLLIYASPFFANLFKDSSPEERYQDLPVWRAQETSATVTALVRLCYPVHIELEDVLLPGVDLIALQKYLMEKSIGRLRTMMLKSPKGVGFTSKNPLRIVAIGHH</sequence>
<dbReference type="AlphaFoldDB" id="A0A0D7AUD5"/>
<evidence type="ECO:0000313" key="3">
    <source>
        <dbReference type="Proteomes" id="UP000054007"/>
    </source>
</evidence>
<dbReference type="PROSITE" id="PS50097">
    <property type="entry name" value="BTB"/>
    <property type="match status" value="1"/>
</dbReference>
<dbReference type="Pfam" id="PF00651">
    <property type="entry name" value="BTB"/>
    <property type="match status" value="1"/>
</dbReference>
<protein>
    <recommendedName>
        <fullName evidence="1">BTB domain-containing protein</fullName>
    </recommendedName>
</protein>
<proteinExistence type="predicted"/>
<accession>A0A0D7AUD5</accession>
<gene>
    <name evidence="2" type="ORF">CYLTODRAFT_495035</name>
</gene>
<feature type="domain" description="BTB" evidence="1">
    <location>
        <begin position="19"/>
        <end position="89"/>
    </location>
</feature>